<evidence type="ECO:0000313" key="2">
    <source>
        <dbReference type="Proteomes" id="UP000009315"/>
    </source>
</evidence>
<gene>
    <name evidence="1" type="ORF">DESHY_160084</name>
</gene>
<keyword evidence="2" id="KW-1185">Reference proteome</keyword>
<dbReference type="AlphaFoldDB" id="K8DYS9"/>
<organism evidence="1 2">
    <name type="scientific">Desulforamulus hydrothermalis Lam5 = DSM 18033</name>
    <dbReference type="NCBI Taxonomy" id="1121428"/>
    <lineage>
        <taxon>Bacteria</taxon>
        <taxon>Bacillati</taxon>
        <taxon>Bacillota</taxon>
        <taxon>Clostridia</taxon>
        <taxon>Eubacteriales</taxon>
        <taxon>Peptococcaceae</taxon>
        <taxon>Desulforamulus</taxon>
    </lineage>
</organism>
<dbReference type="STRING" id="1121428.DESHY_160084"/>
<dbReference type="eggNOG" id="COG5322">
    <property type="taxonomic scope" value="Bacteria"/>
</dbReference>
<dbReference type="EMBL" id="CAOS01000008">
    <property type="protein sequence ID" value="CCO07960.1"/>
    <property type="molecule type" value="Genomic_DNA"/>
</dbReference>
<protein>
    <recommendedName>
        <fullName evidence="3">Quinate 5-dehydrogenase</fullName>
    </recommendedName>
</protein>
<sequence length="321" mass="35414">MKKVVSVSLGSSKRNHMVRVTLLGEEFEISRIGTDGSMDKAMSILKELDGQVDAIGLGGIDVYLQAGHNRYILRDGWRLLQTVKHTPVVDGSGLKNTLERQAVAYLVRQGLLQQGTRVLLVSAMDRFGMAEALAEAGCCLTLGDLMFALGIPIPLRSLDKLQTVAAKLMPIVARLPFHLIYPTGRQQEKQRPDGESRFAKYYLAADVVAGDYHLIRKHLPNRLNGQLILTNTTTRDDVTELMECGAGLLVTTTPEWQGRTFGTNVMEAVFVALLNKPWPAVTVAEYNALLQQLNWQPKIVKLRPALSEGAGRVNQPYNPKA</sequence>
<reference evidence="1 2" key="1">
    <citation type="journal article" date="2013" name="Genome Announc.">
        <title>Genome Sequence of the Sulfate-Reducing Bacterium Desulfotomaculum hydrothermale Lam5(T).</title>
        <authorList>
            <person name="Amin O."/>
            <person name="Fardeau M.L."/>
            <person name="Valette O."/>
            <person name="Hirschler-Rea A."/>
            <person name="Barbe V."/>
            <person name="Medigue C."/>
            <person name="Vacherie B."/>
            <person name="Ollivier B."/>
            <person name="Bertin P.N."/>
            <person name="Dolla A."/>
        </authorList>
    </citation>
    <scope>NUCLEOTIDE SEQUENCE [LARGE SCALE GENOMIC DNA]</scope>
    <source>
        <strain evidence="2">Lam5 / DSM 18033</strain>
    </source>
</reference>
<name>K8DYS9_9FIRM</name>
<accession>K8DYS9</accession>
<dbReference type="OrthoDB" id="9780944at2"/>
<dbReference type="RefSeq" id="WP_008411098.1">
    <property type="nucleotide sequence ID" value="NZ_CAOS01000008.1"/>
</dbReference>
<proteinExistence type="predicted"/>
<evidence type="ECO:0000313" key="1">
    <source>
        <dbReference type="EMBL" id="CCO07960.1"/>
    </source>
</evidence>
<dbReference type="Proteomes" id="UP000009315">
    <property type="component" value="Unassembled WGS sequence"/>
</dbReference>
<evidence type="ECO:0008006" key="3">
    <source>
        <dbReference type="Google" id="ProtNLM"/>
    </source>
</evidence>
<comment type="caution">
    <text evidence="1">The sequence shown here is derived from an EMBL/GenBank/DDBJ whole genome shotgun (WGS) entry which is preliminary data.</text>
</comment>